<dbReference type="GO" id="GO:0046872">
    <property type="term" value="F:metal ion binding"/>
    <property type="evidence" value="ECO:0007669"/>
    <property type="project" value="UniProtKB-KW"/>
</dbReference>
<proteinExistence type="inferred from homology"/>
<comment type="pathway">
    <text evidence="3">Amino-acid biosynthesis; L-lysine biosynthesis via DAP pathway; LL-2,6-diaminopimelate from (S)-tetrahydrodipicolinate (succinylase route): step 3/3.</text>
</comment>
<dbReference type="SUPFAM" id="SSF55031">
    <property type="entry name" value="Bacterial exopeptidase dimerisation domain"/>
    <property type="match status" value="1"/>
</dbReference>
<keyword evidence="7" id="KW-0479">Metal-binding</keyword>
<protein>
    <recommendedName>
        <fullName evidence="6">Probable succinyl-diaminopimelate desuccinylase</fullName>
        <ecNumber evidence="5">3.5.1.18</ecNumber>
    </recommendedName>
</protein>
<dbReference type="InterPro" id="IPR002933">
    <property type="entry name" value="Peptidase_M20"/>
</dbReference>
<evidence type="ECO:0000256" key="9">
    <source>
        <dbReference type="ARBA" id="ARBA00022833"/>
    </source>
</evidence>
<evidence type="ECO:0000256" key="11">
    <source>
        <dbReference type="ARBA" id="ARBA00051301"/>
    </source>
</evidence>
<dbReference type="RefSeq" id="WP_090479917.1">
    <property type="nucleotide sequence ID" value="NZ_LT629710.1"/>
</dbReference>
<dbReference type="SUPFAM" id="SSF53187">
    <property type="entry name" value="Zn-dependent exopeptidases"/>
    <property type="match status" value="1"/>
</dbReference>
<comment type="catalytic activity">
    <reaction evidence="11">
        <text>N-succinyl-(2S,6S)-2,6-diaminopimelate + H2O = (2S,6S)-2,6-diaminopimelate + succinate</text>
        <dbReference type="Rhea" id="RHEA:22608"/>
        <dbReference type="ChEBI" id="CHEBI:15377"/>
        <dbReference type="ChEBI" id="CHEBI:30031"/>
        <dbReference type="ChEBI" id="CHEBI:57609"/>
        <dbReference type="ChEBI" id="CHEBI:58087"/>
        <dbReference type="EC" id="3.5.1.18"/>
    </reaction>
</comment>
<evidence type="ECO:0000256" key="2">
    <source>
        <dbReference type="ARBA" id="ARBA00001947"/>
    </source>
</evidence>
<dbReference type="OrthoDB" id="7055905at2"/>
<evidence type="ECO:0000256" key="6">
    <source>
        <dbReference type="ARBA" id="ARBA00016853"/>
    </source>
</evidence>
<dbReference type="EC" id="3.5.1.18" evidence="5"/>
<gene>
    <name evidence="13" type="ORF">SAMN04515671_4161</name>
</gene>
<evidence type="ECO:0000256" key="8">
    <source>
        <dbReference type="ARBA" id="ARBA00022801"/>
    </source>
</evidence>
<evidence type="ECO:0000256" key="10">
    <source>
        <dbReference type="ARBA" id="ARBA00023285"/>
    </source>
</evidence>
<evidence type="ECO:0000313" key="14">
    <source>
        <dbReference type="Proteomes" id="UP000198741"/>
    </source>
</evidence>
<organism evidence="13 14">
    <name type="scientific">Nakamurella panacisegetis</name>
    <dbReference type="NCBI Taxonomy" id="1090615"/>
    <lineage>
        <taxon>Bacteria</taxon>
        <taxon>Bacillati</taxon>
        <taxon>Actinomycetota</taxon>
        <taxon>Actinomycetes</taxon>
        <taxon>Nakamurellales</taxon>
        <taxon>Nakamurellaceae</taxon>
        <taxon>Nakamurella</taxon>
    </lineage>
</organism>
<evidence type="ECO:0000256" key="5">
    <source>
        <dbReference type="ARBA" id="ARBA00011921"/>
    </source>
</evidence>
<dbReference type="Pfam" id="PF01546">
    <property type="entry name" value="Peptidase_M20"/>
    <property type="match status" value="1"/>
</dbReference>
<dbReference type="PROSITE" id="PS00759">
    <property type="entry name" value="ARGE_DAPE_CPG2_2"/>
    <property type="match status" value="1"/>
</dbReference>
<dbReference type="PANTHER" id="PTHR43808">
    <property type="entry name" value="ACETYLORNITHINE DEACETYLASE"/>
    <property type="match status" value="1"/>
</dbReference>
<evidence type="ECO:0000256" key="4">
    <source>
        <dbReference type="ARBA" id="ARBA00006247"/>
    </source>
</evidence>
<keyword evidence="14" id="KW-1185">Reference proteome</keyword>
<name>A0A1H0SKL8_9ACTN</name>
<feature type="domain" description="Peptidase M20 dimerisation" evidence="12">
    <location>
        <begin position="205"/>
        <end position="314"/>
    </location>
</feature>
<dbReference type="InterPro" id="IPR036264">
    <property type="entry name" value="Bact_exopeptidase_dim_dom"/>
</dbReference>
<dbReference type="InterPro" id="IPR050072">
    <property type="entry name" value="Peptidase_M20A"/>
</dbReference>
<dbReference type="NCBIfam" id="TIGR01910">
    <property type="entry name" value="DapE-ArgE"/>
    <property type="match status" value="1"/>
</dbReference>
<dbReference type="Gene3D" id="3.30.70.360">
    <property type="match status" value="1"/>
</dbReference>
<keyword evidence="9" id="KW-0862">Zinc</keyword>
<dbReference type="Proteomes" id="UP000198741">
    <property type="component" value="Chromosome I"/>
</dbReference>
<dbReference type="STRING" id="1090615.SAMN04515671_4161"/>
<dbReference type="GO" id="GO:0009089">
    <property type="term" value="P:lysine biosynthetic process via diaminopimelate"/>
    <property type="evidence" value="ECO:0007669"/>
    <property type="project" value="UniProtKB-UniPathway"/>
</dbReference>
<comment type="similarity">
    <text evidence="4">Belongs to the peptidase M20A family.</text>
</comment>
<evidence type="ECO:0000313" key="13">
    <source>
        <dbReference type="EMBL" id="SDP42294.1"/>
    </source>
</evidence>
<dbReference type="InterPro" id="IPR011650">
    <property type="entry name" value="Peptidase_M20_dimer"/>
</dbReference>
<keyword evidence="10" id="KW-0170">Cobalt</keyword>
<dbReference type="InterPro" id="IPR010182">
    <property type="entry name" value="ArgE/DapE"/>
</dbReference>
<dbReference type="EMBL" id="LT629710">
    <property type="protein sequence ID" value="SDP42294.1"/>
    <property type="molecule type" value="Genomic_DNA"/>
</dbReference>
<dbReference type="PANTHER" id="PTHR43808:SF25">
    <property type="entry name" value="PEPTIDASE M20 DIMERISATION DOMAIN-CONTAINING PROTEIN"/>
    <property type="match status" value="1"/>
</dbReference>
<evidence type="ECO:0000256" key="3">
    <source>
        <dbReference type="ARBA" id="ARBA00005130"/>
    </source>
</evidence>
<sequence length="423" mass="44922">MRTDWRARTLQYLDDHAADAVGELSSLVRVPSISGSDEENSIVGDLAGRIADLGVEVDHWQIPLDETLTAADFPGAEVDRSDAWGLVGRARGTGDGSSLMLNVHVDVVPPGDLNGWAKAPFDGRADARRVYGRGACDMKGGLVAALWAVQALTASKVPLRGDLLLAFVIGEEDGGLGTYATLARGWRADACVIPEPTSLDLVPANGGALTFRLHIPGLASHASRRTAGVSAIEKFLPVFLALRALERDRNVGADPMMDRWDVPYPIEVGQVHAGDWSSSVPDLLVAEGRYGVRLDETPEQARAVFEEAVRAAGAADPWLRDHPIRVTWWGGQFASSRTADSAPILQSVARAHASVSSRPQQRWGAPYGSDLRLMNNIGGVPTVHYGPGDVTLAHGPGESVPIDEVLTAARALAVLALDHCGVG</sequence>
<dbReference type="AlphaFoldDB" id="A0A1H0SKL8"/>
<comment type="cofactor">
    <cofactor evidence="2">
        <name>Zn(2+)</name>
        <dbReference type="ChEBI" id="CHEBI:29105"/>
    </cofactor>
</comment>
<evidence type="ECO:0000256" key="7">
    <source>
        <dbReference type="ARBA" id="ARBA00022723"/>
    </source>
</evidence>
<keyword evidence="8" id="KW-0378">Hydrolase</keyword>
<evidence type="ECO:0000259" key="12">
    <source>
        <dbReference type="Pfam" id="PF07687"/>
    </source>
</evidence>
<dbReference type="InterPro" id="IPR001261">
    <property type="entry name" value="ArgE/DapE_CS"/>
</dbReference>
<reference evidence="13 14" key="1">
    <citation type="submission" date="2016-10" db="EMBL/GenBank/DDBJ databases">
        <authorList>
            <person name="de Groot N.N."/>
        </authorList>
    </citation>
    <scope>NUCLEOTIDE SEQUENCE [LARGE SCALE GENOMIC DNA]</scope>
    <source>
        <strain evidence="14">P4-7,KCTC 19426,CECT 7604</strain>
    </source>
</reference>
<dbReference type="Pfam" id="PF07687">
    <property type="entry name" value="M20_dimer"/>
    <property type="match status" value="1"/>
</dbReference>
<dbReference type="Gene3D" id="3.40.630.10">
    <property type="entry name" value="Zn peptidases"/>
    <property type="match status" value="1"/>
</dbReference>
<accession>A0A1H0SKL8</accession>
<evidence type="ECO:0000256" key="1">
    <source>
        <dbReference type="ARBA" id="ARBA00001941"/>
    </source>
</evidence>
<dbReference type="UniPathway" id="UPA00034">
    <property type="reaction ID" value="UER00021"/>
</dbReference>
<comment type="cofactor">
    <cofactor evidence="1">
        <name>Co(2+)</name>
        <dbReference type="ChEBI" id="CHEBI:48828"/>
    </cofactor>
</comment>
<dbReference type="GO" id="GO:0009014">
    <property type="term" value="F:succinyl-diaminopimelate desuccinylase activity"/>
    <property type="evidence" value="ECO:0007669"/>
    <property type="project" value="UniProtKB-EC"/>
</dbReference>